<dbReference type="Proteomes" id="UP000185936">
    <property type="component" value="Unassembled WGS sequence"/>
</dbReference>
<proteinExistence type="predicted"/>
<dbReference type="OrthoDB" id="117900at2157"/>
<dbReference type="EMBL" id="FTNR01000032">
    <property type="protein sequence ID" value="SIS21115.1"/>
    <property type="molecule type" value="Genomic_DNA"/>
</dbReference>
<dbReference type="RefSeq" id="WP_216819697.1">
    <property type="nucleotide sequence ID" value="NZ_FTNR01000032.1"/>
</dbReference>
<organism evidence="2 3">
    <name type="scientific">Natronorubrum thiooxidans</name>
    <dbReference type="NCBI Taxonomy" id="308853"/>
    <lineage>
        <taxon>Archaea</taxon>
        <taxon>Methanobacteriati</taxon>
        <taxon>Methanobacteriota</taxon>
        <taxon>Stenosarchaea group</taxon>
        <taxon>Halobacteria</taxon>
        <taxon>Halobacteriales</taxon>
        <taxon>Natrialbaceae</taxon>
        <taxon>Natronorubrum</taxon>
    </lineage>
</organism>
<protein>
    <recommendedName>
        <fullName evidence="4">GIY-YIG domain-containing protein</fullName>
    </recommendedName>
</protein>
<sequence>MPFRDPHTAAPCLWAVRDRYGSAFEVSTTTPPLAEDDQNRKGLEEALIAIARREMGQSPTANFGRIIEGYSQSSYRKDGYVGGPLEDGETEPNAELGRGPVPWKNVDDVTARDWMGLEWSEPYRLENRLEPDLPDVGVYRIWLEGNTPPLAYIGETSAFTGRLRRHEKTFGSEAHFAVATPKGMDTKHKRTEVETDLIGAHYLVHGRSPLAQFGNGDAILQ</sequence>
<evidence type="ECO:0000256" key="1">
    <source>
        <dbReference type="SAM" id="MobiDB-lite"/>
    </source>
</evidence>
<feature type="region of interest" description="Disordered" evidence="1">
    <location>
        <begin position="82"/>
        <end position="102"/>
    </location>
</feature>
<reference evidence="3" key="1">
    <citation type="submission" date="2017-01" db="EMBL/GenBank/DDBJ databases">
        <authorList>
            <person name="Varghese N."/>
            <person name="Submissions S."/>
        </authorList>
    </citation>
    <scope>NUCLEOTIDE SEQUENCE [LARGE SCALE GENOMIC DNA]</scope>
    <source>
        <strain evidence="3">type strain: HArc-</strain>
    </source>
</reference>
<keyword evidence="3" id="KW-1185">Reference proteome</keyword>
<gene>
    <name evidence="2" type="ORF">SAMN05421752_13210</name>
</gene>
<evidence type="ECO:0000313" key="2">
    <source>
        <dbReference type="EMBL" id="SIS21115.1"/>
    </source>
</evidence>
<dbReference type="STRING" id="308853.SAMN05421752_13210"/>
<name>A0A1N7H8B3_9EURY</name>
<evidence type="ECO:0000313" key="3">
    <source>
        <dbReference type="Proteomes" id="UP000185936"/>
    </source>
</evidence>
<dbReference type="AlphaFoldDB" id="A0A1N7H8B3"/>
<evidence type="ECO:0008006" key="4">
    <source>
        <dbReference type="Google" id="ProtNLM"/>
    </source>
</evidence>
<accession>A0A1N7H8B3</accession>